<dbReference type="Pfam" id="PF01243">
    <property type="entry name" value="PNPOx_N"/>
    <property type="match status" value="1"/>
</dbReference>
<accession>A0A6J6KK31</accession>
<evidence type="ECO:0000313" key="6">
    <source>
        <dbReference type="EMBL" id="CAB4764606.1"/>
    </source>
</evidence>
<evidence type="ECO:0000313" key="5">
    <source>
        <dbReference type="EMBL" id="CAB4706137.1"/>
    </source>
</evidence>
<dbReference type="NCBIfam" id="TIGR03618">
    <property type="entry name" value="Rv1155_F420"/>
    <property type="match status" value="1"/>
</dbReference>
<dbReference type="Gene3D" id="2.30.110.10">
    <property type="entry name" value="Electron Transport, Fmn-binding Protein, Chain A"/>
    <property type="match status" value="1"/>
</dbReference>
<feature type="domain" description="Pyridoxamine 5'-phosphate oxidase N-terminal" evidence="2">
    <location>
        <begin position="6"/>
        <end position="126"/>
    </location>
</feature>
<dbReference type="EMBL" id="CAEZYG010000025">
    <property type="protein sequence ID" value="CAB4706137.1"/>
    <property type="molecule type" value="Genomic_DNA"/>
</dbReference>
<gene>
    <name evidence="3" type="ORF">UFOPK2166_00112</name>
    <name evidence="4" type="ORF">UFOPK2195_00322</name>
    <name evidence="5" type="ORF">UFOPK2657_00261</name>
    <name evidence="6" type="ORF">UFOPK2872_00736</name>
    <name evidence="7" type="ORF">UFOPK4000_00404</name>
</gene>
<dbReference type="GO" id="GO:0005829">
    <property type="term" value="C:cytosol"/>
    <property type="evidence" value="ECO:0007669"/>
    <property type="project" value="TreeGrafter"/>
</dbReference>
<sequence length="130" mass="14473">MKPSEITPEMVQFLRDRHLATLTTLRQDGSPHVVAVGFSYDVEQQRARVITFSTSQKAKNALLGGRAAVSQVDGGRWLTLEGVAHLVTRETDPDEVQRAVAGYAARYQEPKERDNRVAVIIEVDRIMGRA</sequence>
<protein>
    <submittedName>
        <fullName evidence="4">Unannotated protein</fullName>
    </submittedName>
</protein>
<dbReference type="GO" id="GO:0070967">
    <property type="term" value="F:coenzyme F420 binding"/>
    <property type="evidence" value="ECO:0007669"/>
    <property type="project" value="TreeGrafter"/>
</dbReference>
<dbReference type="EMBL" id="CAFBOT010000046">
    <property type="protein sequence ID" value="CAB4985970.1"/>
    <property type="molecule type" value="Genomic_DNA"/>
</dbReference>
<evidence type="ECO:0000256" key="1">
    <source>
        <dbReference type="ARBA" id="ARBA00023002"/>
    </source>
</evidence>
<evidence type="ECO:0000313" key="3">
    <source>
        <dbReference type="EMBL" id="CAB4639895.1"/>
    </source>
</evidence>
<dbReference type="InterPro" id="IPR052019">
    <property type="entry name" value="F420H2_bilvrd_red/Heme_oxyg"/>
</dbReference>
<dbReference type="AlphaFoldDB" id="A0A6J6KK31"/>
<dbReference type="PANTHER" id="PTHR35176">
    <property type="entry name" value="HEME OXYGENASE HI_0854-RELATED"/>
    <property type="match status" value="1"/>
</dbReference>
<name>A0A6J6KK31_9ZZZZ</name>
<dbReference type="InterPro" id="IPR019920">
    <property type="entry name" value="F420-binding_dom_put"/>
</dbReference>
<reference evidence="4" key="1">
    <citation type="submission" date="2020-05" db="EMBL/GenBank/DDBJ databases">
        <authorList>
            <person name="Chiriac C."/>
            <person name="Salcher M."/>
            <person name="Ghai R."/>
            <person name="Kavagutti S V."/>
        </authorList>
    </citation>
    <scope>NUCLEOTIDE SEQUENCE</scope>
</reference>
<dbReference type="EMBL" id="CAEZWB010000006">
    <property type="protein sequence ID" value="CAB4639895.1"/>
    <property type="molecule type" value="Genomic_DNA"/>
</dbReference>
<dbReference type="EMBL" id="CAEZZM010000080">
    <property type="protein sequence ID" value="CAB4764606.1"/>
    <property type="molecule type" value="Genomic_DNA"/>
</dbReference>
<keyword evidence="1" id="KW-0560">Oxidoreductase</keyword>
<dbReference type="InterPro" id="IPR011576">
    <property type="entry name" value="Pyridox_Oxase_N"/>
</dbReference>
<dbReference type="SUPFAM" id="SSF50475">
    <property type="entry name" value="FMN-binding split barrel"/>
    <property type="match status" value="1"/>
</dbReference>
<proteinExistence type="predicted"/>
<dbReference type="InterPro" id="IPR012349">
    <property type="entry name" value="Split_barrel_FMN-bd"/>
</dbReference>
<dbReference type="PANTHER" id="PTHR35176:SF1">
    <property type="entry name" value="F420H(2)-DEPENDENT BILIVERDIN REDUCTASE"/>
    <property type="match status" value="1"/>
</dbReference>
<evidence type="ECO:0000259" key="2">
    <source>
        <dbReference type="Pfam" id="PF01243"/>
    </source>
</evidence>
<dbReference type="EMBL" id="CAEZWH010000038">
    <property type="protein sequence ID" value="CAB4648239.1"/>
    <property type="molecule type" value="Genomic_DNA"/>
</dbReference>
<organism evidence="4">
    <name type="scientific">freshwater metagenome</name>
    <dbReference type="NCBI Taxonomy" id="449393"/>
    <lineage>
        <taxon>unclassified sequences</taxon>
        <taxon>metagenomes</taxon>
        <taxon>ecological metagenomes</taxon>
    </lineage>
</organism>
<dbReference type="GO" id="GO:0016627">
    <property type="term" value="F:oxidoreductase activity, acting on the CH-CH group of donors"/>
    <property type="evidence" value="ECO:0007669"/>
    <property type="project" value="TreeGrafter"/>
</dbReference>
<evidence type="ECO:0000313" key="4">
    <source>
        <dbReference type="EMBL" id="CAB4648239.1"/>
    </source>
</evidence>
<evidence type="ECO:0000313" key="7">
    <source>
        <dbReference type="EMBL" id="CAB4985970.1"/>
    </source>
</evidence>